<feature type="region of interest" description="Disordered" evidence="1">
    <location>
        <begin position="1"/>
        <end position="22"/>
    </location>
</feature>
<evidence type="ECO:0000256" key="1">
    <source>
        <dbReference type="SAM" id="MobiDB-lite"/>
    </source>
</evidence>
<sequence>MFRRNRPTTQTPTGTLPPRPEAPRVEYIGITLAEMETFERILLHAEECTRRARPDLGYSSRNTDLIGRLYQSAGAASVTQPDPDLARIPVQKGDFMWLEYAIRDIEMYRGSAQTAHDGRQLLNRFNALLGQQRAVIHMGGTPAFGPDAPDPLTPAAPELPAYRQETK</sequence>
<gene>
    <name evidence="2" type="ORF">PV666_47210</name>
</gene>
<protein>
    <submittedName>
        <fullName evidence="2">Uncharacterized protein</fullName>
    </submittedName>
</protein>
<dbReference type="RefSeq" id="WP_319167565.1">
    <property type="nucleotide sequence ID" value="NZ_CP122370.1"/>
</dbReference>
<dbReference type="Proteomes" id="UP001272987">
    <property type="component" value="Unassembled WGS sequence"/>
</dbReference>
<keyword evidence="3" id="KW-1185">Reference proteome</keyword>
<reference evidence="2 3" key="1">
    <citation type="journal article" date="2023" name="Microb. Genom.">
        <title>Mesoterricola silvestris gen. nov., sp. nov., Mesoterricola sediminis sp. nov., Geothrix oryzae sp. nov., Geothrix edaphica sp. nov., Geothrix rubra sp. nov., and Geothrix limicola sp. nov., six novel members of Acidobacteriota isolated from soils.</title>
        <authorList>
            <person name="Weisberg A.J."/>
            <person name="Pearce E."/>
            <person name="Kramer C.G."/>
            <person name="Chang J.H."/>
            <person name="Clarke C.R."/>
        </authorList>
    </citation>
    <scope>NUCLEOTIDE SEQUENCE [LARGE SCALE GENOMIC DNA]</scope>
    <source>
        <strain evidence="2 3">NB05-1H</strain>
    </source>
</reference>
<accession>A0ABU4MBA6</accession>
<evidence type="ECO:0000313" key="3">
    <source>
        <dbReference type="Proteomes" id="UP001272987"/>
    </source>
</evidence>
<proteinExistence type="predicted"/>
<evidence type="ECO:0000313" key="2">
    <source>
        <dbReference type="EMBL" id="MDX3025406.1"/>
    </source>
</evidence>
<dbReference type="EMBL" id="JARAWP010000046">
    <property type="protein sequence ID" value="MDX3025406.1"/>
    <property type="molecule type" value="Genomic_DNA"/>
</dbReference>
<name>A0ABU4MBA6_9ACTN</name>
<comment type="caution">
    <text evidence="2">The sequence shown here is derived from an EMBL/GenBank/DDBJ whole genome shotgun (WGS) entry which is preliminary data.</text>
</comment>
<feature type="region of interest" description="Disordered" evidence="1">
    <location>
        <begin position="142"/>
        <end position="167"/>
    </location>
</feature>
<organism evidence="2 3">
    <name type="scientific">Streptomyces acidiscabies</name>
    <dbReference type="NCBI Taxonomy" id="42234"/>
    <lineage>
        <taxon>Bacteria</taxon>
        <taxon>Bacillati</taxon>
        <taxon>Actinomycetota</taxon>
        <taxon>Actinomycetes</taxon>
        <taxon>Kitasatosporales</taxon>
        <taxon>Streptomycetaceae</taxon>
        <taxon>Streptomyces</taxon>
    </lineage>
</organism>